<reference evidence="3 4" key="1">
    <citation type="submission" date="2016-10" db="EMBL/GenBank/DDBJ databases">
        <authorList>
            <person name="de Groot N.N."/>
        </authorList>
    </citation>
    <scope>NUCLEOTIDE SEQUENCE [LARGE SCALE GENOMIC DNA]</scope>
    <source>
        <strain evidence="3 4">DSM 6793</strain>
    </source>
</reference>
<dbReference type="Pfam" id="PF14684">
    <property type="entry name" value="Tricorn_C1"/>
    <property type="match status" value="1"/>
</dbReference>
<keyword evidence="3" id="KW-0378">Hydrolase</keyword>
<keyword evidence="3" id="KW-0645">Protease</keyword>
<feature type="chain" id="PRO_5011721532" evidence="1">
    <location>
        <begin position="22"/>
        <end position="362"/>
    </location>
</feature>
<feature type="domain" description="Tail specific protease" evidence="2">
    <location>
        <begin position="118"/>
        <end position="337"/>
    </location>
</feature>
<evidence type="ECO:0000259" key="2">
    <source>
        <dbReference type="SMART" id="SM00245"/>
    </source>
</evidence>
<protein>
    <submittedName>
        <fullName evidence="3">Tricorn protease C1 domain-containing protein</fullName>
    </submittedName>
</protein>
<dbReference type="InterPro" id="IPR005151">
    <property type="entry name" value="Tail-specific_protease"/>
</dbReference>
<proteinExistence type="predicted"/>
<dbReference type="PANTHER" id="PTHR11261:SF3">
    <property type="entry name" value="RETINOL-BINDING PROTEIN 3"/>
    <property type="match status" value="1"/>
</dbReference>
<dbReference type="Gene3D" id="3.30.750.44">
    <property type="match status" value="1"/>
</dbReference>
<dbReference type="Gene3D" id="3.90.226.10">
    <property type="entry name" value="2-enoyl-CoA Hydratase, Chain A, domain 1"/>
    <property type="match status" value="1"/>
</dbReference>
<dbReference type="Proteomes" id="UP000199514">
    <property type="component" value="Unassembled WGS sequence"/>
</dbReference>
<gene>
    <name evidence="3" type="ORF">SAMN05421780_11257</name>
</gene>
<dbReference type="InterPro" id="IPR029045">
    <property type="entry name" value="ClpP/crotonase-like_dom_sf"/>
</dbReference>
<evidence type="ECO:0000313" key="3">
    <source>
        <dbReference type="EMBL" id="SFC92145.1"/>
    </source>
</evidence>
<dbReference type="GO" id="GO:0006508">
    <property type="term" value="P:proteolysis"/>
    <property type="evidence" value="ECO:0007669"/>
    <property type="project" value="UniProtKB-KW"/>
</dbReference>
<dbReference type="EMBL" id="FOLE01000012">
    <property type="protein sequence ID" value="SFC92145.1"/>
    <property type="molecule type" value="Genomic_DNA"/>
</dbReference>
<feature type="signal peptide" evidence="1">
    <location>
        <begin position="1"/>
        <end position="21"/>
    </location>
</feature>
<organism evidence="3 4">
    <name type="scientific">Flexibacter flexilis DSM 6793</name>
    <dbReference type="NCBI Taxonomy" id="927664"/>
    <lineage>
        <taxon>Bacteria</taxon>
        <taxon>Pseudomonadati</taxon>
        <taxon>Bacteroidota</taxon>
        <taxon>Cytophagia</taxon>
        <taxon>Cytophagales</taxon>
        <taxon>Flexibacteraceae</taxon>
        <taxon>Flexibacter</taxon>
    </lineage>
</organism>
<sequence length="362" mass="40938">MQKNIILVFLLFLFATNHNYAQKLSQPEKDFELFWTTFRDNYAFFALKNVNWDSTYAKYRPMVSSKTKEKELISILGQMVAPLKDGHITISKGEEMVYKSPKTSHFKQEFKGMEAAFWQTVDTTLLQNGFSKSVGIGAAFKGEKLYYFAQSPQVAYIRITRCFNEVESLFDDKKEGQDTRQMLHLFDSLLTKISDIQTLIVDLRGNGGGHGGLELASRLATEKRLTHYKAIRQKGGYQQYSTPEPQYIAPNNGVQYHGKVILLTSDKTASSAEDFTISLCQQPNVTTVGTNTSGMLSDMYGANLSHDIAFTLSNQVYYSAGKEILEDKGVSVTHRVANTKQDIQRHQDTVLQKAFEVLYSTK</sequence>
<keyword evidence="1" id="KW-0732">Signal</keyword>
<dbReference type="STRING" id="927664.SAMN05421780_11257"/>
<evidence type="ECO:0000256" key="1">
    <source>
        <dbReference type="SAM" id="SignalP"/>
    </source>
</evidence>
<dbReference type="InterPro" id="IPR028204">
    <property type="entry name" value="Tricorn_C1"/>
</dbReference>
<dbReference type="PANTHER" id="PTHR11261">
    <property type="entry name" value="INTERPHOTORECEPTOR RETINOID-BINDING PROTEIN"/>
    <property type="match status" value="1"/>
</dbReference>
<dbReference type="CDD" id="cd07563">
    <property type="entry name" value="Peptidase_S41_IRBP"/>
    <property type="match status" value="1"/>
</dbReference>
<dbReference type="RefSeq" id="WP_091516137.1">
    <property type="nucleotide sequence ID" value="NZ_FOLE01000012.1"/>
</dbReference>
<keyword evidence="4" id="KW-1185">Reference proteome</keyword>
<accession>A0A1I1N3Y8</accession>
<dbReference type="SUPFAM" id="SSF52096">
    <property type="entry name" value="ClpP/crotonase"/>
    <property type="match status" value="1"/>
</dbReference>
<name>A0A1I1N3Y8_9BACT</name>
<dbReference type="OrthoDB" id="6397760at2"/>
<dbReference type="Pfam" id="PF03572">
    <property type="entry name" value="Peptidase_S41"/>
    <property type="match status" value="1"/>
</dbReference>
<dbReference type="SMART" id="SM00245">
    <property type="entry name" value="TSPc"/>
    <property type="match status" value="1"/>
</dbReference>
<evidence type="ECO:0000313" key="4">
    <source>
        <dbReference type="Proteomes" id="UP000199514"/>
    </source>
</evidence>
<dbReference type="AlphaFoldDB" id="A0A1I1N3Y8"/>
<dbReference type="GO" id="GO:0008236">
    <property type="term" value="F:serine-type peptidase activity"/>
    <property type="evidence" value="ECO:0007669"/>
    <property type="project" value="InterPro"/>
</dbReference>